<protein>
    <submittedName>
        <fullName evidence="2">Uncharacterized protein</fullName>
    </submittedName>
</protein>
<evidence type="ECO:0000256" key="1">
    <source>
        <dbReference type="SAM" id="MobiDB-lite"/>
    </source>
</evidence>
<comment type="caution">
    <text evidence="2">The sequence shown here is derived from an EMBL/GenBank/DDBJ whole genome shotgun (WGS) entry which is preliminary data.</text>
</comment>
<name>A0A225UZZ8_9STRA</name>
<keyword evidence="3" id="KW-1185">Reference proteome</keyword>
<dbReference type="EMBL" id="NBNE01010137">
    <property type="protein sequence ID" value="OWY97719.1"/>
    <property type="molecule type" value="Genomic_DNA"/>
</dbReference>
<dbReference type="Proteomes" id="UP000198211">
    <property type="component" value="Unassembled WGS sequence"/>
</dbReference>
<proteinExistence type="predicted"/>
<gene>
    <name evidence="2" type="ORF">PHMEG_00031686</name>
</gene>
<sequence length="441" mass="47890">MATTSLHADPLADVSATSIFETLFKSKDAHDKPEEDTEDVVTEEKEPKQQLTLPVKQPTLLADLHLLQQLTEQIQIATLSTASNNHDDDNERSHAEAEGLAILYCRRAAALLAFVDYDASTALTLDILASDNSDSNDQNLPAPTLEAVRQALQDSQAAVALTSNNSTLAEAYLLSAYCSRSLGELSHARASTALAATALPGSTAILNLAAQLDVEARTDIGDLLPKLRMTSAALSTLATSSTSHAVVHQNDEENNNDSSEQNVTKQSELSPTSSTTTTTIPTEKKLFWSQVATHFQVLEEASQSPWLEKLEHLIHLNVHHRCAQPNEVRQLDTTLQSALAALALLLQSNVTCTALGLDMKVDDAARTIEKLNQTASSSPQTFVQNRTGRKWLVYITSSSNVCRSVTPHRSVQRYFANALTFTSSIRKLETVYGSSSQLGIR</sequence>
<feature type="region of interest" description="Disordered" evidence="1">
    <location>
        <begin position="243"/>
        <end position="278"/>
    </location>
</feature>
<dbReference type="OrthoDB" id="115585at2759"/>
<reference evidence="3" key="1">
    <citation type="submission" date="2017-03" db="EMBL/GenBank/DDBJ databases">
        <title>Phytopthora megakarya and P. palmivora, two closely related causual agents of cacao black pod achieved similar genome size and gene model numbers by different mechanisms.</title>
        <authorList>
            <person name="Ali S."/>
            <person name="Shao J."/>
            <person name="Larry D.J."/>
            <person name="Kronmiller B."/>
            <person name="Shen D."/>
            <person name="Strem M.D."/>
            <person name="Melnick R.L."/>
            <person name="Guiltinan M.J."/>
            <person name="Tyler B.M."/>
            <person name="Meinhardt L.W."/>
            <person name="Bailey B.A."/>
        </authorList>
    </citation>
    <scope>NUCLEOTIDE SEQUENCE [LARGE SCALE GENOMIC DNA]</scope>
    <source>
        <strain evidence="3">zdho120</strain>
    </source>
</reference>
<dbReference type="AlphaFoldDB" id="A0A225UZZ8"/>
<evidence type="ECO:0000313" key="2">
    <source>
        <dbReference type="EMBL" id="OWY97719.1"/>
    </source>
</evidence>
<organism evidence="2 3">
    <name type="scientific">Phytophthora megakarya</name>
    <dbReference type="NCBI Taxonomy" id="4795"/>
    <lineage>
        <taxon>Eukaryota</taxon>
        <taxon>Sar</taxon>
        <taxon>Stramenopiles</taxon>
        <taxon>Oomycota</taxon>
        <taxon>Peronosporomycetes</taxon>
        <taxon>Peronosporales</taxon>
        <taxon>Peronosporaceae</taxon>
        <taxon>Phytophthora</taxon>
    </lineage>
</organism>
<accession>A0A225UZZ8</accession>
<feature type="region of interest" description="Disordered" evidence="1">
    <location>
        <begin position="25"/>
        <end position="50"/>
    </location>
</feature>
<evidence type="ECO:0000313" key="3">
    <source>
        <dbReference type="Proteomes" id="UP000198211"/>
    </source>
</evidence>